<comment type="pathway">
    <text evidence="3">Carbohydrate metabolism.</text>
</comment>
<dbReference type="PANTHER" id="PTHR43725:SF47">
    <property type="entry name" value="UDP-GLUCOSE 4-EPIMERASE"/>
    <property type="match status" value="1"/>
</dbReference>
<gene>
    <name evidence="12" type="ORF">HSBAA_63660</name>
</gene>
<dbReference type="EC" id="5.1.3.2" evidence="5"/>
<evidence type="ECO:0000256" key="1">
    <source>
        <dbReference type="ARBA" id="ARBA00000083"/>
    </source>
</evidence>
<dbReference type="Pfam" id="PF16363">
    <property type="entry name" value="GDP_Man_Dehyd"/>
    <property type="match status" value="1"/>
</dbReference>
<keyword evidence="8" id="KW-0413">Isomerase</keyword>
<dbReference type="InterPro" id="IPR036291">
    <property type="entry name" value="NAD(P)-bd_dom_sf"/>
</dbReference>
<evidence type="ECO:0000256" key="8">
    <source>
        <dbReference type="ARBA" id="ARBA00023235"/>
    </source>
</evidence>
<comment type="catalytic activity">
    <reaction evidence="1">
        <text>UDP-alpha-D-glucose = UDP-alpha-D-galactose</text>
        <dbReference type="Rhea" id="RHEA:22168"/>
        <dbReference type="ChEBI" id="CHEBI:58885"/>
        <dbReference type="ChEBI" id="CHEBI:66914"/>
        <dbReference type="EC" id="5.1.3.2"/>
    </reaction>
</comment>
<comment type="similarity">
    <text evidence="4">Belongs to the NAD(P)-dependent epimerase/dehydratase family.</text>
</comment>
<evidence type="ECO:0000259" key="11">
    <source>
        <dbReference type="Pfam" id="PF16363"/>
    </source>
</evidence>
<evidence type="ECO:0000256" key="6">
    <source>
        <dbReference type="ARBA" id="ARBA00018569"/>
    </source>
</evidence>
<dbReference type="Gene3D" id="3.40.50.720">
    <property type="entry name" value="NAD(P)-binding Rossmann-like Domain"/>
    <property type="match status" value="1"/>
</dbReference>
<name>A0A455UFS8_9GAMM</name>
<evidence type="ECO:0000256" key="5">
    <source>
        <dbReference type="ARBA" id="ARBA00013189"/>
    </source>
</evidence>
<dbReference type="PANTHER" id="PTHR43725">
    <property type="entry name" value="UDP-GLUCOSE 4-EPIMERASE"/>
    <property type="match status" value="1"/>
</dbReference>
<dbReference type="Proteomes" id="UP000320231">
    <property type="component" value="Chromosome"/>
</dbReference>
<accession>A0A455UFS8</accession>
<dbReference type="AlphaFoldDB" id="A0A455UFS8"/>
<dbReference type="GO" id="GO:0005996">
    <property type="term" value="P:monosaccharide metabolic process"/>
    <property type="evidence" value="ECO:0007669"/>
    <property type="project" value="TreeGrafter"/>
</dbReference>
<evidence type="ECO:0000256" key="2">
    <source>
        <dbReference type="ARBA" id="ARBA00001911"/>
    </source>
</evidence>
<evidence type="ECO:0000256" key="9">
    <source>
        <dbReference type="ARBA" id="ARBA00031367"/>
    </source>
</evidence>
<dbReference type="EMBL" id="AP019514">
    <property type="protein sequence ID" value="BBI65060.1"/>
    <property type="molecule type" value="Genomic_DNA"/>
</dbReference>
<dbReference type="InterPro" id="IPR016040">
    <property type="entry name" value="NAD(P)-bd_dom"/>
</dbReference>
<dbReference type="GO" id="GO:0005829">
    <property type="term" value="C:cytosol"/>
    <property type="evidence" value="ECO:0007669"/>
    <property type="project" value="TreeGrafter"/>
</dbReference>
<dbReference type="GO" id="GO:0003978">
    <property type="term" value="F:UDP-glucose 4-epimerase activity"/>
    <property type="evidence" value="ECO:0007669"/>
    <property type="project" value="UniProtKB-EC"/>
</dbReference>
<comment type="cofactor">
    <cofactor evidence="2">
        <name>NAD(+)</name>
        <dbReference type="ChEBI" id="CHEBI:57540"/>
    </cofactor>
</comment>
<evidence type="ECO:0000313" key="13">
    <source>
        <dbReference type="Proteomes" id="UP000320231"/>
    </source>
</evidence>
<feature type="domain" description="NAD(P)-binding" evidence="11">
    <location>
        <begin position="9"/>
        <end position="76"/>
    </location>
</feature>
<keyword evidence="7" id="KW-0520">NAD</keyword>
<sequence length="131" mass="14681">MRRVEEIAGRTLSFIEGDIRDRACLDQLFKEHDIHAVIHFASLKAVGESVAQPLAYYDTNVAGTVTLCKAMQQAGVFVWCSVRRQLSMGLTHRCLTKKACHVAAPPTLTALLNQWWSKPLRIWFRATGAGR</sequence>
<dbReference type="SUPFAM" id="SSF51735">
    <property type="entry name" value="NAD(P)-binding Rossmann-fold domains"/>
    <property type="match status" value="1"/>
</dbReference>
<evidence type="ECO:0000256" key="7">
    <source>
        <dbReference type="ARBA" id="ARBA00023027"/>
    </source>
</evidence>
<reference evidence="12 13" key="1">
    <citation type="journal article" date="2019" name="Microbiol. Resour. Announc.">
        <title>Complete Genome Sequence of Halomonas sulfidaeris Strain Esulfide1 Isolated from a Metal Sulfide Rock at a Depth of 2,200 Meters, Obtained Using Nanopore Sequencing.</title>
        <authorList>
            <person name="Saito M."/>
            <person name="Nishigata A."/>
            <person name="Galipon J."/>
            <person name="Arakawa K."/>
        </authorList>
    </citation>
    <scope>NUCLEOTIDE SEQUENCE [LARGE SCALE GENOMIC DNA]</scope>
    <source>
        <strain evidence="12 13">ATCC BAA-803</strain>
    </source>
</reference>
<dbReference type="KEGG" id="hsr:HSBAA_63660"/>
<evidence type="ECO:0000256" key="3">
    <source>
        <dbReference type="ARBA" id="ARBA00005007"/>
    </source>
</evidence>
<evidence type="ECO:0000256" key="4">
    <source>
        <dbReference type="ARBA" id="ARBA00007637"/>
    </source>
</evidence>
<proteinExistence type="inferred from homology"/>
<evidence type="ECO:0000313" key="12">
    <source>
        <dbReference type="EMBL" id="BBI65060.1"/>
    </source>
</evidence>
<organism evidence="12 13">
    <name type="scientific">Vreelandella sulfidaeris</name>
    <dbReference type="NCBI Taxonomy" id="115553"/>
    <lineage>
        <taxon>Bacteria</taxon>
        <taxon>Pseudomonadati</taxon>
        <taxon>Pseudomonadota</taxon>
        <taxon>Gammaproteobacteria</taxon>
        <taxon>Oceanospirillales</taxon>
        <taxon>Halomonadaceae</taxon>
        <taxon>Vreelandella</taxon>
    </lineage>
</organism>
<evidence type="ECO:0000256" key="10">
    <source>
        <dbReference type="ARBA" id="ARBA00033067"/>
    </source>
</evidence>
<protein>
    <recommendedName>
        <fullName evidence="6">UDP-glucose 4-epimerase</fullName>
        <ecNumber evidence="5">5.1.3.2</ecNumber>
    </recommendedName>
    <alternativeName>
        <fullName evidence="10">Galactowaldenase</fullName>
    </alternativeName>
    <alternativeName>
        <fullName evidence="9">UDP-galactose 4-epimerase</fullName>
    </alternativeName>
</protein>